<evidence type="ECO:0000256" key="17">
    <source>
        <dbReference type="PROSITE-ProRule" id="PRU00042"/>
    </source>
</evidence>
<evidence type="ECO:0000256" key="1">
    <source>
        <dbReference type="ARBA" id="ARBA00004123"/>
    </source>
</evidence>
<feature type="domain" description="C2H2-type" evidence="19">
    <location>
        <begin position="353"/>
        <end position="380"/>
    </location>
</feature>
<reference evidence="20" key="2">
    <citation type="submission" date="2011-08" db="EMBL/GenBank/DDBJ databases">
        <title>The genomic sequence of the Chinese hamster ovary CHO-K1 cell line.</title>
        <authorList>
            <person name="Xu X."/>
            <person name="Nagarajan H."/>
            <person name="Lewis N.E."/>
            <person name="Pan S."/>
            <person name="Cai Z."/>
            <person name="Liu X."/>
            <person name="Chen W."/>
            <person name="Xie M."/>
            <person name="Wang W."/>
            <person name="Hammond S."/>
            <person name="Andersen M.R."/>
            <person name="Neff N."/>
            <person name="Passarelli B."/>
            <person name="Koh W."/>
            <person name="Fan C.H."/>
            <person name="Wang J."/>
            <person name="Gui Y."/>
            <person name="Lee K.H."/>
            <person name="Betenbaugh M.J."/>
            <person name="Quake S.R."/>
            <person name="Famili I."/>
            <person name="Palsson B.O."/>
            <person name="Wang J."/>
        </authorList>
    </citation>
    <scope>NUCLEOTIDE SEQUENCE</scope>
</reference>
<dbReference type="PROSITE" id="PS00028">
    <property type="entry name" value="ZINC_FINGER_C2H2_1"/>
    <property type="match status" value="7"/>
</dbReference>
<dbReference type="Gene3D" id="3.30.160.60">
    <property type="entry name" value="Classic Zinc Finger"/>
    <property type="match status" value="8"/>
</dbReference>
<protein>
    <recommendedName>
        <fullName evidence="16">CCCTC-binding factor</fullName>
    </recommendedName>
</protein>
<feature type="region of interest" description="Disordered" evidence="18">
    <location>
        <begin position="169"/>
        <end position="208"/>
    </location>
</feature>
<keyword evidence="9" id="KW-0805">Transcription regulation</keyword>
<feature type="region of interest" description="Disordered" evidence="18">
    <location>
        <begin position="1"/>
        <end position="43"/>
    </location>
</feature>
<dbReference type="InterPro" id="IPR050826">
    <property type="entry name" value="Krueppel_C2H2_ZnFinger"/>
</dbReference>
<evidence type="ECO:0000256" key="12">
    <source>
        <dbReference type="ARBA" id="ARBA00023163"/>
    </source>
</evidence>
<feature type="domain" description="C2H2-type" evidence="19">
    <location>
        <begin position="324"/>
        <end position="352"/>
    </location>
</feature>
<feature type="domain" description="C2H2-type" evidence="19">
    <location>
        <begin position="497"/>
        <end position="524"/>
    </location>
</feature>
<dbReference type="InterPro" id="IPR013087">
    <property type="entry name" value="Znf_C2H2_type"/>
</dbReference>
<dbReference type="InParanoid" id="G3HBK9"/>
<dbReference type="PROSITE" id="PS50157">
    <property type="entry name" value="ZINC_FINGER_C2H2_2"/>
    <property type="match status" value="11"/>
</dbReference>
<feature type="domain" description="C2H2-type" evidence="19">
    <location>
        <begin position="525"/>
        <end position="548"/>
    </location>
</feature>
<reference evidence="23" key="5">
    <citation type="submission" date="2025-04" db="UniProtKB">
        <authorList>
            <consortium name="RefSeq"/>
        </authorList>
    </citation>
    <scope>IDENTIFICATION</scope>
    <source>
        <strain evidence="23">17A/GY</strain>
        <tissue evidence="23">Liver</tissue>
    </source>
</reference>
<feature type="domain" description="C2H2-type" evidence="19">
    <location>
        <begin position="381"/>
        <end position="408"/>
    </location>
</feature>
<dbReference type="GeneID" id="100759040"/>
<feature type="region of interest" description="Disordered" evidence="18">
    <location>
        <begin position="235"/>
        <end position="264"/>
    </location>
</feature>
<keyword evidence="12" id="KW-0804">Transcription</keyword>
<feature type="domain" description="C2H2-type" evidence="19">
    <location>
        <begin position="557"/>
        <end position="583"/>
    </location>
</feature>
<evidence type="ECO:0000313" key="22">
    <source>
        <dbReference type="Proteomes" id="UP001108280"/>
    </source>
</evidence>
<evidence type="ECO:0000256" key="10">
    <source>
        <dbReference type="ARBA" id="ARBA00023125"/>
    </source>
</evidence>
<feature type="domain" description="C2H2-type" evidence="19">
    <location>
        <begin position="409"/>
        <end position="437"/>
    </location>
</feature>
<feature type="domain" description="C2H2-type" evidence="19">
    <location>
        <begin position="439"/>
        <end position="463"/>
    </location>
</feature>
<evidence type="ECO:0000256" key="9">
    <source>
        <dbReference type="ARBA" id="ARBA00023015"/>
    </source>
</evidence>
<keyword evidence="10" id="KW-0238">DNA-binding</keyword>
<proteinExistence type="inferred from homology"/>
<evidence type="ECO:0000256" key="3">
    <source>
        <dbReference type="ARBA" id="ARBA00022491"/>
    </source>
</evidence>
<dbReference type="RefSeq" id="XP_027279060.1">
    <property type="nucleotide sequence ID" value="XM_027423259.2"/>
</dbReference>
<dbReference type="GO" id="GO:0003677">
    <property type="term" value="F:DNA binding"/>
    <property type="evidence" value="ECO:0007669"/>
    <property type="project" value="UniProtKB-KW"/>
</dbReference>
<dbReference type="FunFam" id="3.30.160.60:FF:000049">
    <property type="entry name" value="transcriptional repressor CTCF isoform X1"/>
    <property type="match status" value="2"/>
</dbReference>
<dbReference type="OrthoDB" id="6077919at2759"/>
<dbReference type="SMART" id="SM00355">
    <property type="entry name" value="ZnF_C2H2"/>
    <property type="match status" value="11"/>
</dbReference>
<keyword evidence="11" id="KW-0010">Activator</keyword>
<evidence type="ECO:0000256" key="6">
    <source>
        <dbReference type="ARBA" id="ARBA00022771"/>
    </source>
</evidence>
<feature type="compositionally biased region" description="Polar residues" evidence="18">
    <location>
        <begin position="240"/>
        <end position="254"/>
    </location>
</feature>
<dbReference type="EMBL" id="JH000271">
    <property type="protein sequence ID" value="EGW11010.1"/>
    <property type="molecule type" value="Genomic_DNA"/>
</dbReference>
<evidence type="ECO:0000256" key="14">
    <source>
        <dbReference type="ARBA" id="ARBA00023328"/>
    </source>
</evidence>
<keyword evidence="3" id="KW-0678">Repressor</keyword>
<feature type="domain" description="C2H2-type" evidence="19">
    <location>
        <begin position="268"/>
        <end position="295"/>
    </location>
</feature>
<reference evidence="22" key="4">
    <citation type="journal article" date="2020" name="Biotechnol. Bioeng.">
        <title>Chromosome-scale scaffolds for the Chinese hamster reference genome assembly to facilitate the study of the CHO epigenome.</title>
        <authorList>
            <person name="Hilliard W."/>
            <person name="MacDonald M."/>
            <person name="Lee K.H."/>
        </authorList>
    </citation>
    <scope>NUCLEOTIDE SEQUENCE [LARGE SCALE GENOMIC DNA]</scope>
    <source>
        <strain evidence="22">17A/GY</strain>
    </source>
</reference>
<dbReference type="FunFam" id="3.30.160.60:FF:000222">
    <property type="entry name" value="Putative transcriptional repressor ctcf"/>
    <property type="match status" value="1"/>
</dbReference>
<feature type="region of interest" description="Disordered" evidence="18">
    <location>
        <begin position="596"/>
        <end position="619"/>
    </location>
</feature>
<evidence type="ECO:0000313" key="20">
    <source>
        <dbReference type="EMBL" id="EGW11010.1"/>
    </source>
</evidence>
<keyword evidence="13" id="KW-0539">Nucleus</keyword>
<feature type="domain" description="C2H2-type" evidence="19">
    <location>
        <begin position="296"/>
        <end position="323"/>
    </location>
</feature>
<evidence type="ECO:0000256" key="16">
    <source>
        <dbReference type="ARBA" id="ARBA00079129"/>
    </source>
</evidence>
<dbReference type="eggNOG" id="KOG1721">
    <property type="taxonomic scope" value="Eukaryota"/>
</dbReference>
<dbReference type="SUPFAM" id="SSF57667">
    <property type="entry name" value="beta-beta-alpha zinc fingers"/>
    <property type="match status" value="6"/>
</dbReference>
<comment type="subcellular location">
    <subcellularLocation>
        <location evidence="2">Chromosome</location>
        <location evidence="2">Centromere</location>
    </subcellularLocation>
    <subcellularLocation>
        <location evidence="1">Nucleus</location>
    </subcellularLocation>
</comment>
<keyword evidence="22" id="KW-1185">Reference proteome</keyword>
<dbReference type="GO" id="GO:0008270">
    <property type="term" value="F:zinc ion binding"/>
    <property type="evidence" value="ECO:0007669"/>
    <property type="project" value="UniProtKB-KW"/>
</dbReference>
<dbReference type="RefSeq" id="XP_003501481.1">
    <property type="nucleotide sequence ID" value="XM_003501433.3"/>
</dbReference>
<dbReference type="FunFam" id="3.30.160.60:FF:000283">
    <property type="entry name" value="Putative transcriptional repressor ctcf"/>
    <property type="match status" value="1"/>
</dbReference>
<dbReference type="STRING" id="10029.G3HBK9"/>
<dbReference type="CTD" id="140690"/>
<keyword evidence="5" id="KW-0677">Repeat</keyword>
<dbReference type="Proteomes" id="UP000001075">
    <property type="component" value="Unassembled WGS sequence"/>
</dbReference>
<accession>G3HBK9</accession>
<dbReference type="AlphaFoldDB" id="G3HBK9"/>
<dbReference type="PaxDb" id="10029-XP_007633462.1"/>
<dbReference type="GO" id="GO:0005634">
    <property type="term" value="C:nucleus"/>
    <property type="evidence" value="ECO:0007669"/>
    <property type="project" value="UniProtKB-SubCell"/>
</dbReference>
<evidence type="ECO:0000256" key="8">
    <source>
        <dbReference type="ARBA" id="ARBA00022853"/>
    </source>
</evidence>
<dbReference type="Proteomes" id="UP001108280">
    <property type="component" value="Chromosome 6"/>
</dbReference>
<keyword evidence="14" id="KW-0137">Centromere</keyword>
<evidence type="ECO:0000256" key="13">
    <source>
        <dbReference type="ARBA" id="ARBA00023242"/>
    </source>
</evidence>
<keyword evidence="4" id="KW-0479">Metal-binding</keyword>
<keyword evidence="8" id="KW-0156">Chromatin regulator</keyword>
<dbReference type="InterPro" id="IPR036236">
    <property type="entry name" value="Znf_C2H2_sf"/>
</dbReference>
<evidence type="ECO:0000313" key="23">
    <source>
        <dbReference type="RefSeq" id="XP_027279060.1"/>
    </source>
</evidence>
<feature type="domain" description="C2H2-type" evidence="19">
    <location>
        <begin position="469"/>
        <end position="496"/>
    </location>
</feature>
<dbReference type="KEGG" id="cge:100759040"/>
<reference evidence="22" key="3">
    <citation type="journal article" date="2018" name="Biotechnol. Bioeng.">
        <title>A reference genome of the Chinese hamster based on a hybrid assembly strategy.</title>
        <authorList>
            <person name="Rupp O."/>
            <person name="MacDonald M.L."/>
            <person name="Li S."/>
            <person name="Dhiman H."/>
            <person name="Polson S."/>
            <person name="Griep S."/>
            <person name="Heffner K."/>
            <person name="Hernandez I."/>
            <person name="Brinkrolf K."/>
            <person name="Jadhav V."/>
            <person name="Samoudi M."/>
            <person name="Hao H."/>
            <person name="Kingham B."/>
            <person name="Goesmann A."/>
            <person name="Betenbaugh M.J."/>
            <person name="Lewis N.E."/>
            <person name="Borth N."/>
            <person name="Lee K.H."/>
        </authorList>
    </citation>
    <scope>NUCLEOTIDE SEQUENCE [LARGE SCALE GENOMIC DNA]</scope>
    <source>
        <strain evidence="22">17A/GY</strain>
    </source>
</reference>
<dbReference type="GO" id="GO:0000775">
    <property type="term" value="C:chromosome, centromeric region"/>
    <property type="evidence" value="ECO:0007669"/>
    <property type="project" value="UniProtKB-SubCell"/>
</dbReference>
<dbReference type="GO" id="GO:0006325">
    <property type="term" value="P:chromatin organization"/>
    <property type="evidence" value="ECO:0007669"/>
    <property type="project" value="UniProtKB-KW"/>
</dbReference>
<evidence type="ECO:0000256" key="15">
    <source>
        <dbReference type="ARBA" id="ARBA00061457"/>
    </source>
</evidence>
<evidence type="ECO:0000256" key="11">
    <source>
        <dbReference type="ARBA" id="ARBA00023159"/>
    </source>
</evidence>
<reference evidence="21" key="1">
    <citation type="journal article" date="2011" name="Nat. Biotechnol.">
        <title>The genomic sequence of the Chinese hamster ovary (CHO)-K1 cell line.</title>
        <authorList>
            <person name="Xu X."/>
            <person name="Nagarajan H."/>
            <person name="Lewis N.E."/>
            <person name="Pan S."/>
            <person name="Cai Z."/>
            <person name="Liu X."/>
            <person name="Chen W."/>
            <person name="Xie M."/>
            <person name="Wang W."/>
            <person name="Hammond S."/>
            <person name="Andersen M.R."/>
            <person name="Neff N."/>
            <person name="Passarelli B."/>
            <person name="Koh W."/>
            <person name="Fan H.C."/>
            <person name="Wang J."/>
            <person name="Gui Y."/>
            <person name="Lee K.H."/>
            <person name="Betenbaugh M.J."/>
            <person name="Quake S.R."/>
            <person name="Famili I."/>
            <person name="Palsson B.O."/>
            <person name="Wang J."/>
        </authorList>
    </citation>
    <scope>NUCLEOTIDE SEQUENCE [LARGE SCALE GENOMIC DNA]</scope>
    <source>
        <strain evidence="21">CHO K1 cell line</strain>
    </source>
</reference>
<dbReference type="GO" id="GO:0010557">
    <property type="term" value="P:positive regulation of macromolecule biosynthetic process"/>
    <property type="evidence" value="ECO:0007669"/>
    <property type="project" value="UniProtKB-ARBA"/>
</dbReference>
<dbReference type="FunFam" id="3.30.160.60:FF:000373">
    <property type="entry name" value="Putative transcriptional repressor ctcf"/>
    <property type="match status" value="1"/>
</dbReference>
<evidence type="ECO:0000256" key="5">
    <source>
        <dbReference type="ARBA" id="ARBA00022737"/>
    </source>
</evidence>
<name>G3HBK9_CRIGR</name>
<sequence>MAAAEVPVPSEHFTQIKEQKLKPGDLEEEKEEGGVQRMEAQEGAVEAEAVPCQLLDAAAGLQKDQPELPLWVPAVESDRRVLTLQTVHLTSQDVQLQGLGWLSVPHSEFPVTIPQEESFLPLPSVLWLEQESQPSLQHCMTVSIPEELYQPEDVGLTHFQLLQQSVPAAEEDPELTPNSGGSAAQTKFEDEEQDQLLPEAGEPDTKEEEKFLFVEMTPNDEKRDEIVLTISHLSLEEQQDQSAPKQTSAPNAETTKPPERGKGKTRTFQCEFCPFTSSKFSTFTRHVKIHNDERPHLCHLCLKGFRTVTLLRNHVNTHTGTRPYKCGDCGMAFVTSGELVRHRRYKHTHEKPFKCSICKYASVEASKLKRHIRSHTGERPFQCCQCTYASKDTYKLKRHMRTHSGEKPYECPTCHARFTQSGTMKIHVAQKHGENVPKHECPHCATVIARKSDLRVHLRNLHSHSPVEIKCRYCPAGFHERYALIQHQRSHKNEKKFKCKQCDYACKQERCLKAHVRTHTGEKPFSCLDCSKHFRQKQLLTVHLRKYHDPSFVPDVHLCLKCDKGFSRWSNLQRHRKKCDPEHEKLATSRKASQVMQKQTVEETPGWDNDVATQESHTSKEAQCPGELALCHHGGGGGGGGESAAGSENMDEGLTCEMLFNMMDK</sequence>
<keyword evidence="7" id="KW-0862">Zinc</keyword>
<evidence type="ECO:0000313" key="21">
    <source>
        <dbReference type="Proteomes" id="UP000001075"/>
    </source>
</evidence>
<keyword evidence="6 17" id="KW-0863">Zinc-finger</keyword>
<dbReference type="PANTHER" id="PTHR24377">
    <property type="entry name" value="IP01015P-RELATED"/>
    <property type="match status" value="1"/>
</dbReference>
<dbReference type="Pfam" id="PF00096">
    <property type="entry name" value="zf-C2H2"/>
    <property type="match status" value="4"/>
</dbReference>
<feature type="compositionally biased region" description="Polar residues" evidence="18">
    <location>
        <begin position="176"/>
        <end position="185"/>
    </location>
</feature>
<dbReference type="FunFam" id="3.30.160.60:FF:000420">
    <property type="entry name" value="Putative transcriptional repressor ctcf"/>
    <property type="match status" value="1"/>
</dbReference>
<comment type="similarity">
    <text evidence="15">Belongs to the CTCF zinc-finger protein family.</text>
</comment>
<evidence type="ECO:0000256" key="7">
    <source>
        <dbReference type="ARBA" id="ARBA00022833"/>
    </source>
</evidence>
<gene>
    <name evidence="23" type="primary">Ctcfl</name>
    <name evidence="20" type="ORF">I79_007843</name>
</gene>
<dbReference type="GO" id="GO:0006355">
    <property type="term" value="P:regulation of DNA-templated transcription"/>
    <property type="evidence" value="ECO:0007669"/>
    <property type="project" value="UniProtKB-ARBA"/>
</dbReference>
<organism evidence="20 21">
    <name type="scientific">Cricetulus griseus</name>
    <name type="common">Chinese hamster</name>
    <name type="synonym">Cricetulus barabensis griseus</name>
    <dbReference type="NCBI Taxonomy" id="10029"/>
    <lineage>
        <taxon>Eukaryota</taxon>
        <taxon>Metazoa</taxon>
        <taxon>Chordata</taxon>
        <taxon>Craniata</taxon>
        <taxon>Vertebrata</taxon>
        <taxon>Euteleostomi</taxon>
        <taxon>Mammalia</taxon>
        <taxon>Eutheria</taxon>
        <taxon>Euarchontoglires</taxon>
        <taxon>Glires</taxon>
        <taxon>Rodentia</taxon>
        <taxon>Myomorpha</taxon>
        <taxon>Muroidea</taxon>
        <taxon>Cricetidae</taxon>
        <taxon>Cricetinae</taxon>
        <taxon>Cricetulus</taxon>
    </lineage>
</organism>
<evidence type="ECO:0000256" key="4">
    <source>
        <dbReference type="ARBA" id="ARBA00022723"/>
    </source>
</evidence>
<evidence type="ECO:0000256" key="2">
    <source>
        <dbReference type="ARBA" id="ARBA00004584"/>
    </source>
</evidence>
<feature type="compositionally biased region" description="Basic and acidic residues" evidence="18">
    <location>
        <begin position="14"/>
        <end position="25"/>
    </location>
</feature>
<evidence type="ECO:0000256" key="18">
    <source>
        <dbReference type="SAM" id="MobiDB-lite"/>
    </source>
</evidence>
<evidence type="ECO:0000259" key="19">
    <source>
        <dbReference type="PROSITE" id="PS50157"/>
    </source>
</evidence>